<dbReference type="Pfam" id="PF01979">
    <property type="entry name" value="Amidohydro_1"/>
    <property type="match status" value="1"/>
</dbReference>
<dbReference type="Gene3D" id="3.20.20.140">
    <property type="entry name" value="Metal-dependent hydrolases"/>
    <property type="match status" value="1"/>
</dbReference>
<evidence type="ECO:0000313" key="14">
    <source>
        <dbReference type="Proteomes" id="UP000887568"/>
    </source>
</evidence>
<comment type="catalytic activity">
    <reaction evidence="1">
        <text>4-imidazolone-5-propanoate + H2O = N-formimidoyl-L-glutamate</text>
        <dbReference type="Rhea" id="RHEA:23660"/>
        <dbReference type="ChEBI" id="CHEBI:15377"/>
        <dbReference type="ChEBI" id="CHEBI:58928"/>
        <dbReference type="ChEBI" id="CHEBI:77893"/>
        <dbReference type="EC" id="3.5.2.7"/>
    </reaction>
</comment>
<keyword evidence="9" id="KW-0369">Histidine metabolism</keyword>
<dbReference type="GeneID" id="119721925"/>
<dbReference type="PANTHER" id="PTHR42752">
    <property type="entry name" value="IMIDAZOLONEPROPIONASE"/>
    <property type="match status" value="1"/>
</dbReference>
<keyword evidence="10" id="KW-0862">Zinc</keyword>
<dbReference type="GO" id="GO:0019556">
    <property type="term" value="P:L-histidine catabolic process to glutamate and formamide"/>
    <property type="evidence" value="ECO:0007669"/>
    <property type="project" value="InterPro"/>
</dbReference>
<dbReference type="SUPFAM" id="SSF51338">
    <property type="entry name" value="Composite domain of metallo-dependent hydrolases"/>
    <property type="match status" value="1"/>
</dbReference>
<accession>A0A913Z806</accession>
<dbReference type="SUPFAM" id="SSF51556">
    <property type="entry name" value="Metallo-dependent hydrolases"/>
    <property type="match status" value="1"/>
</dbReference>
<dbReference type="GO" id="GO:0050480">
    <property type="term" value="F:imidazolonepropionase activity"/>
    <property type="evidence" value="ECO:0007669"/>
    <property type="project" value="UniProtKB-EC"/>
</dbReference>
<dbReference type="OrthoDB" id="194468at2759"/>
<evidence type="ECO:0000256" key="3">
    <source>
        <dbReference type="ARBA" id="ARBA00004758"/>
    </source>
</evidence>
<evidence type="ECO:0000256" key="7">
    <source>
        <dbReference type="ARBA" id="ARBA00022723"/>
    </source>
</evidence>
<dbReference type="GO" id="GO:0005737">
    <property type="term" value="C:cytoplasm"/>
    <property type="evidence" value="ECO:0007669"/>
    <property type="project" value="InterPro"/>
</dbReference>
<evidence type="ECO:0000256" key="8">
    <source>
        <dbReference type="ARBA" id="ARBA00022801"/>
    </source>
</evidence>
<dbReference type="Proteomes" id="UP000887568">
    <property type="component" value="Unplaced"/>
</dbReference>
<dbReference type="CDD" id="cd01296">
    <property type="entry name" value="Imidazolone-5PH"/>
    <property type="match status" value="1"/>
</dbReference>
<dbReference type="Gene3D" id="2.30.40.10">
    <property type="entry name" value="Urease, subunit C, domain 1"/>
    <property type="match status" value="1"/>
</dbReference>
<keyword evidence="7" id="KW-0479">Metal-binding</keyword>
<organism evidence="13 14">
    <name type="scientific">Patiria miniata</name>
    <name type="common">Bat star</name>
    <name type="synonym">Asterina miniata</name>
    <dbReference type="NCBI Taxonomy" id="46514"/>
    <lineage>
        <taxon>Eukaryota</taxon>
        <taxon>Metazoa</taxon>
        <taxon>Echinodermata</taxon>
        <taxon>Eleutherozoa</taxon>
        <taxon>Asterozoa</taxon>
        <taxon>Asteroidea</taxon>
        <taxon>Valvatacea</taxon>
        <taxon>Valvatida</taxon>
        <taxon>Asterinidae</taxon>
        <taxon>Patiria</taxon>
    </lineage>
</organism>
<dbReference type="InterPro" id="IPR006680">
    <property type="entry name" value="Amidohydro-rel"/>
</dbReference>
<protein>
    <recommendedName>
        <fullName evidence="6">Probable imidazolonepropionase</fullName>
        <ecNumber evidence="5">3.5.2.7</ecNumber>
    </recommendedName>
</protein>
<evidence type="ECO:0000256" key="11">
    <source>
        <dbReference type="ARBA" id="ARBA00023004"/>
    </source>
</evidence>
<dbReference type="PANTHER" id="PTHR42752:SF1">
    <property type="entry name" value="IMIDAZOLONEPROPIONASE-RELATED"/>
    <property type="match status" value="1"/>
</dbReference>
<evidence type="ECO:0000256" key="2">
    <source>
        <dbReference type="ARBA" id="ARBA00001965"/>
    </source>
</evidence>
<dbReference type="InterPro" id="IPR011059">
    <property type="entry name" value="Metal-dep_hydrolase_composite"/>
</dbReference>
<evidence type="ECO:0000259" key="12">
    <source>
        <dbReference type="Pfam" id="PF01979"/>
    </source>
</evidence>
<dbReference type="NCBIfam" id="TIGR01224">
    <property type="entry name" value="hutI"/>
    <property type="match status" value="1"/>
</dbReference>
<dbReference type="OMA" id="CAPHARW"/>
<evidence type="ECO:0000256" key="4">
    <source>
        <dbReference type="ARBA" id="ARBA00008002"/>
    </source>
</evidence>
<keyword evidence="11" id="KW-0408">Iron</keyword>
<comment type="similarity">
    <text evidence="4">Belongs to the metallo-dependent hydrolases superfamily. HutI family.</text>
</comment>
<reference evidence="13" key="1">
    <citation type="submission" date="2022-11" db="UniProtKB">
        <authorList>
            <consortium name="EnsemblMetazoa"/>
        </authorList>
    </citation>
    <scope>IDENTIFICATION</scope>
</reference>
<dbReference type="EC" id="3.5.2.7" evidence="5"/>
<keyword evidence="8" id="KW-0378">Hydrolase</keyword>
<evidence type="ECO:0000256" key="10">
    <source>
        <dbReference type="ARBA" id="ARBA00022833"/>
    </source>
</evidence>
<dbReference type="EnsemblMetazoa" id="XM_038191881.1">
    <property type="protein sequence ID" value="XP_038047809.1"/>
    <property type="gene ID" value="LOC119721925"/>
</dbReference>
<dbReference type="InterPro" id="IPR032466">
    <property type="entry name" value="Metal_Hydrolase"/>
</dbReference>
<keyword evidence="14" id="KW-1185">Reference proteome</keyword>
<evidence type="ECO:0000256" key="6">
    <source>
        <dbReference type="ARBA" id="ARBA00013406"/>
    </source>
</evidence>
<dbReference type="AlphaFoldDB" id="A0A913Z806"/>
<feature type="domain" description="Amidohydrolase-related" evidence="12">
    <location>
        <begin position="95"/>
        <end position="438"/>
    </location>
</feature>
<dbReference type="RefSeq" id="XP_038047809.1">
    <property type="nucleotide sequence ID" value="XM_038191881.1"/>
</dbReference>
<sequence>MSANNRFKLLLKNAKQVAVVCNGNQRVLRGEEMSRVAVMPQPLPGMDGTDTEGDNVSIVVNLNGMIEDIGSSSALKKKYSDATFDNILDVKGMCVLPGLVDGHTHPVWAGDRVHEFAMKLAGASYMDVHKAGGGIGYTVGHTRSASEEELYDLLRPRLEGMLRAGTTLVECKSGYGLETATEMKMLRVLERARRELPIEISSTFCGAHSVPKGMTSDEATDNVINKQLPELQNLIQSGDVQVDNIDVFCEKGVFDVEQTRRILEAGLRMGLSINFHGEELTYLGAAEMGSALKATAISHLEEISDAGITAMAEAGSVAVILPTTAYILKLTPPPVRKMIEGGVAVALGSDFNPNAFCLSMPLAMHLACVNLGMTMDEALAAATINAAASLGKASSHGSLEVGKVGDMIVIDAPRWEHLIYQLGNHERLIKHVIKRGEIIH</sequence>
<dbReference type="InterPro" id="IPR005920">
    <property type="entry name" value="HutI"/>
</dbReference>
<proteinExistence type="inferred from homology"/>
<evidence type="ECO:0000256" key="1">
    <source>
        <dbReference type="ARBA" id="ARBA00000853"/>
    </source>
</evidence>
<dbReference type="GO" id="GO:0046872">
    <property type="term" value="F:metal ion binding"/>
    <property type="evidence" value="ECO:0007669"/>
    <property type="project" value="UniProtKB-KW"/>
</dbReference>
<dbReference type="CTD" id="144193"/>
<evidence type="ECO:0000256" key="5">
    <source>
        <dbReference type="ARBA" id="ARBA00012864"/>
    </source>
</evidence>
<comment type="cofactor">
    <cofactor evidence="2">
        <name>Fe(3+)</name>
        <dbReference type="ChEBI" id="CHEBI:29034"/>
    </cofactor>
</comment>
<dbReference type="FunFam" id="3.20.20.140:FF:000007">
    <property type="entry name" value="Imidazolonepropionase"/>
    <property type="match status" value="1"/>
</dbReference>
<evidence type="ECO:0000313" key="13">
    <source>
        <dbReference type="EnsemblMetazoa" id="XP_038047809.1"/>
    </source>
</evidence>
<comment type="pathway">
    <text evidence="3">Amino-acid degradation; L-histidine degradation into L-glutamate; N-formimidoyl-L-glutamate from L-histidine: step 3/3.</text>
</comment>
<evidence type="ECO:0000256" key="9">
    <source>
        <dbReference type="ARBA" id="ARBA00022808"/>
    </source>
</evidence>
<name>A0A913Z806_PATMI</name>